<dbReference type="EMBL" id="CP099428">
    <property type="protein sequence ID" value="USW58342.1"/>
    <property type="molecule type" value="Genomic_DNA"/>
</dbReference>
<accession>A0A9Q9AYI5</accession>
<protein>
    <submittedName>
        <fullName evidence="1">Uncharacterized protein</fullName>
    </submittedName>
</protein>
<reference evidence="1" key="1">
    <citation type="submission" date="2022-06" db="EMBL/GenBank/DDBJ databases">
        <title>Complete genome sequences of two strains of the flax pathogen Septoria linicola.</title>
        <authorList>
            <person name="Lapalu N."/>
            <person name="Simon A."/>
            <person name="Demenou B."/>
            <person name="Paumier D."/>
            <person name="Guillot M.-P."/>
            <person name="Gout L."/>
            <person name="Valade R."/>
        </authorList>
    </citation>
    <scope>NUCLEOTIDE SEQUENCE</scope>
    <source>
        <strain evidence="1">SE15195</strain>
    </source>
</reference>
<proteinExistence type="predicted"/>
<gene>
    <name evidence="1" type="ORF">Slin15195_G116610</name>
</gene>
<evidence type="ECO:0000313" key="1">
    <source>
        <dbReference type="EMBL" id="USW58342.1"/>
    </source>
</evidence>
<name>A0A9Q9AYI5_9PEZI</name>
<dbReference type="AlphaFoldDB" id="A0A9Q9AYI5"/>
<keyword evidence="2" id="KW-1185">Reference proteome</keyword>
<dbReference type="Proteomes" id="UP001056384">
    <property type="component" value="Chromosome 11"/>
</dbReference>
<sequence>MAYLSASARAQSALTAEHSNTCLKRSVIAYTSESTTYLYLRTTSLPATPSYCANVTTETLLSTVYGSNITVTTTIDQQATTTPSIAPESVIVDYDFELGSELPFDGSAAGPSIAAEVATAGPLSPKTTAAKATPQVYNVTQMFTATSGQFYTLNAYAAQAANGDVDPDCTLTICAQDNCGSAVALTETYSLYSQTWAAPSTEANAVALYSVQCSDVAYVALDNVTVVASRSPPPPPATVTQYLTRMYTVQQTVSALSLPEAQPATTTITQLITSYVSGSAIVFTSYVPTVIWSTATTTARELIADTKIFSFTTTEQTVSWVTATAIEQVANTKFFNQTVSLVSTTTTTITQTLNASVLPAITATATTTHTEVQTTTEPAVTLPQATYTPLPETQYITVTLEQSTITSYISVTPPLITEYATYTKTPAIQTLSLTETLPQVTETPVALTETLFQTFTPYPVNHTLNVAYTLPQPTTLLETYTEPASTFFGTITETTTQHASSSSPQQPSLFIASGVPTVALASPTAIVGDINGAPFGYDDSAFPVNLPFPLTLFGHASSQVYVTTNGLVGWNTADGTYSNTVLPTSRFDTAALAL</sequence>
<evidence type="ECO:0000313" key="2">
    <source>
        <dbReference type="Proteomes" id="UP001056384"/>
    </source>
</evidence>
<organism evidence="1 2">
    <name type="scientific">Septoria linicola</name>
    <dbReference type="NCBI Taxonomy" id="215465"/>
    <lineage>
        <taxon>Eukaryota</taxon>
        <taxon>Fungi</taxon>
        <taxon>Dikarya</taxon>
        <taxon>Ascomycota</taxon>
        <taxon>Pezizomycotina</taxon>
        <taxon>Dothideomycetes</taxon>
        <taxon>Dothideomycetidae</taxon>
        <taxon>Mycosphaerellales</taxon>
        <taxon>Mycosphaerellaceae</taxon>
        <taxon>Septoria</taxon>
    </lineage>
</organism>